<evidence type="ECO:0000256" key="3">
    <source>
        <dbReference type="RuleBase" id="RU003322"/>
    </source>
</evidence>
<dbReference type="SUPFAM" id="SSF100920">
    <property type="entry name" value="Heat shock protein 70kD (HSP70), peptide-binding domain"/>
    <property type="match status" value="1"/>
</dbReference>
<dbReference type="PRINTS" id="PR00301">
    <property type="entry name" value="HEATSHOCK70"/>
</dbReference>
<dbReference type="PANTHER" id="PTHR19375">
    <property type="entry name" value="HEAT SHOCK PROTEIN 70KDA"/>
    <property type="match status" value="1"/>
</dbReference>
<dbReference type="SMR" id="G4YK79"/>
<gene>
    <name evidence="5" type="ORF">PHYSODRAFT_321565</name>
</gene>
<dbReference type="Gene3D" id="3.90.640.10">
    <property type="entry name" value="Actin, Chain A, domain 4"/>
    <property type="match status" value="1"/>
</dbReference>
<accession>G4YK79</accession>
<evidence type="ECO:0008006" key="7">
    <source>
        <dbReference type="Google" id="ProtNLM"/>
    </source>
</evidence>
<dbReference type="OMA" id="VEHASAW"/>
<keyword evidence="2 3" id="KW-0067">ATP-binding</keyword>
<evidence type="ECO:0000313" key="6">
    <source>
        <dbReference type="Proteomes" id="UP000002640"/>
    </source>
</evidence>
<dbReference type="GO" id="GO:0005524">
    <property type="term" value="F:ATP binding"/>
    <property type="evidence" value="ECO:0007669"/>
    <property type="project" value="UniProtKB-KW"/>
</dbReference>
<evidence type="ECO:0000256" key="1">
    <source>
        <dbReference type="ARBA" id="ARBA00022741"/>
    </source>
</evidence>
<dbReference type="InterPro" id="IPR013126">
    <property type="entry name" value="Hsp_70_fam"/>
</dbReference>
<reference evidence="5 6" key="1">
    <citation type="journal article" date="2006" name="Science">
        <title>Phytophthora genome sequences uncover evolutionary origins and mechanisms of pathogenesis.</title>
        <authorList>
            <person name="Tyler B.M."/>
            <person name="Tripathy S."/>
            <person name="Zhang X."/>
            <person name="Dehal P."/>
            <person name="Jiang R.H."/>
            <person name="Aerts A."/>
            <person name="Arredondo F.D."/>
            <person name="Baxter L."/>
            <person name="Bensasson D."/>
            <person name="Beynon J.L."/>
            <person name="Chapman J."/>
            <person name="Damasceno C.M."/>
            <person name="Dorrance A.E."/>
            <person name="Dou D."/>
            <person name="Dickerman A.W."/>
            <person name="Dubchak I.L."/>
            <person name="Garbelotto M."/>
            <person name="Gijzen M."/>
            <person name="Gordon S.G."/>
            <person name="Govers F."/>
            <person name="Grunwald N.J."/>
            <person name="Huang W."/>
            <person name="Ivors K.L."/>
            <person name="Jones R.W."/>
            <person name="Kamoun S."/>
            <person name="Krampis K."/>
            <person name="Lamour K.H."/>
            <person name="Lee M.K."/>
            <person name="McDonald W.H."/>
            <person name="Medina M."/>
            <person name="Meijer H.J."/>
            <person name="Nordberg E.K."/>
            <person name="Maclean D.J."/>
            <person name="Ospina-Giraldo M.D."/>
            <person name="Morris P.F."/>
            <person name="Phuntumart V."/>
            <person name="Putnam N.H."/>
            <person name="Rash S."/>
            <person name="Rose J.K."/>
            <person name="Sakihama Y."/>
            <person name="Salamov A.A."/>
            <person name="Savidor A."/>
            <person name="Scheuring C.F."/>
            <person name="Smith B.M."/>
            <person name="Sobral B.W."/>
            <person name="Terry A."/>
            <person name="Torto-Alalibo T.A."/>
            <person name="Win J."/>
            <person name="Xu Z."/>
            <person name="Zhang H."/>
            <person name="Grigoriev I.V."/>
            <person name="Rokhsar D.S."/>
            <person name="Boore J.L."/>
        </authorList>
    </citation>
    <scope>NUCLEOTIDE SEQUENCE [LARGE SCALE GENOMIC DNA]</scope>
    <source>
        <strain evidence="5 6">P6497</strain>
    </source>
</reference>
<dbReference type="STRING" id="1094619.G4YK79"/>
<dbReference type="InParanoid" id="G4YK79"/>
<dbReference type="GeneID" id="20644680"/>
<evidence type="ECO:0000256" key="2">
    <source>
        <dbReference type="ARBA" id="ARBA00022840"/>
    </source>
</evidence>
<dbReference type="Gene3D" id="3.30.420.40">
    <property type="match status" value="2"/>
</dbReference>
<dbReference type="AlphaFoldDB" id="G4YK79"/>
<proteinExistence type="inferred from homology"/>
<dbReference type="InterPro" id="IPR029047">
    <property type="entry name" value="HSP70_peptide-bd_sf"/>
</dbReference>
<keyword evidence="1 3" id="KW-0547">Nucleotide-binding</keyword>
<dbReference type="GO" id="GO:0140662">
    <property type="term" value="F:ATP-dependent protein folding chaperone"/>
    <property type="evidence" value="ECO:0007669"/>
    <property type="project" value="InterPro"/>
</dbReference>
<dbReference type="InterPro" id="IPR043129">
    <property type="entry name" value="ATPase_NBD"/>
</dbReference>
<comment type="similarity">
    <text evidence="3">Belongs to the heat shock protein 70 family.</text>
</comment>
<dbReference type="SUPFAM" id="SSF53067">
    <property type="entry name" value="Actin-like ATPase domain"/>
    <property type="match status" value="2"/>
</dbReference>
<keyword evidence="6" id="KW-1185">Reference proteome</keyword>
<name>G4YK79_PHYSP</name>
<dbReference type="Proteomes" id="UP000002640">
    <property type="component" value="Unassembled WGS sequence"/>
</dbReference>
<dbReference type="EMBL" id="JH159151">
    <property type="protein sequence ID" value="EGZ27841.1"/>
    <property type="molecule type" value="Genomic_DNA"/>
</dbReference>
<dbReference type="KEGG" id="psoj:PHYSODRAFT_321565"/>
<dbReference type="RefSeq" id="XP_009515116.1">
    <property type="nucleotide sequence ID" value="XM_009516821.1"/>
</dbReference>
<organism evidence="5 6">
    <name type="scientific">Phytophthora sojae (strain P6497)</name>
    <name type="common">Soybean stem and root rot agent</name>
    <name type="synonym">Phytophthora megasperma f. sp. glycines</name>
    <dbReference type="NCBI Taxonomy" id="1094619"/>
    <lineage>
        <taxon>Eukaryota</taxon>
        <taxon>Sar</taxon>
        <taxon>Stramenopiles</taxon>
        <taxon>Oomycota</taxon>
        <taxon>Peronosporomycetes</taxon>
        <taxon>Peronosporales</taxon>
        <taxon>Peronosporaceae</taxon>
        <taxon>Phytophthora</taxon>
    </lineage>
</organism>
<sequence length="697" mass="74240">MSGVSVGSRKGASPHDLAAGSDNEGTPPSDEASEPTGCTIGIDFGRTKCEAAVVAEDGSAALIPLELLAPEKCFSLPSYVSMGATGEWEVGLQAVSRAKAGHPYTVYDLTMLLGKKLDALRQRDVERWAFILRSGVADKAVVECPTKSNTPDLAYPEQLVSKLLSTIKQRAEVFTGKRVTGAVLSVPAAYNRTQRQALRDACSIAGIPVEKLVISSSASAVAHADSLTDANSSEKMALVVDCGGGSLDVTLARVRANAAEDSSTGIEIQVEATAGDLETGGEALTDQLFDHFYQEAKASDTSTKTSSPAFSRRLRRACVLAQRILSTSQQAAIDLPPWLLRRGARGSGSATGAVAGFSSSISRADFETLCGTERWSRLPDTVDQVLARAKVPKFREVLGDCFAEHWSRIVDLPKHTVAVGAALIAAQNGRHSLLYEPTPLALGIRSASGDTLVVVPPSTPLPTRQSRVYYASCQSEITFDILEGLEQQANHSPGNTSSLEHCMGSVPIDKTRASAPLILRLEIVFEVDVTDRLAVVVSDNSNNRTTRLVVAGDETCLSPEAIALAKAHLSETLKNSGDVENESKPAPPSLALTISPQSLAPVEACPIDSLRSCVAALAPMVQTNRPSVCIPPGDVFILRSRVEHASAWLAQVDSNALNTDQQRHMAREYLRQIRVLHLSSTASSAFSQLRQELDLLN</sequence>
<evidence type="ECO:0000313" key="5">
    <source>
        <dbReference type="EMBL" id="EGZ27841.1"/>
    </source>
</evidence>
<dbReference type="Gene3D" id="2.60.34.10">
    <property type="entry name" value="Substrate Binding Domain Of DNAk, Chain A, domain 1"/>
    <property type="match status" value="1"/>
</dbReference>
<protein>
    <recommendedName>
        <fullName evidence="7">Heat shock protein 70</fullName>
    </recommendedName>
</protein>
<dbReference type="Pfam" id="PF00012">
    <property type="entry name" value="HSP70"/>
    <property type="match status" value="1"/>
</dbReference>
<evidence type="ECO:0000256" key="4">
    <source>
        <dbReference type="SAM" id="MobiDB-lite"/>
    </source>
</evidence>
<feature type="region of interest" description="Disordered" evidence="4">
    <location>
        <begin position="1"/>
        <end position="37"/>
    </location>
</feature>